<dbReference type="GO" id="GO:0016787">
    <property type="term" value="F:hydrolase activity"/>
    <property type="evidence" value="ECO:0007669"/>
    <property type="project" value="UniProtKB-KW"/>
</dbReference>
<accession>A0ABW3B4C0</accession>
<dbReference type="Gene3D" id="3.40.50.1110">
    <property type="entry name" value="SGNH hydrolase"/>
    <property type="match status" value="1"/>
</dbReference>
<keyword evidence="3" id="KW-1185">Reference proteome</keyword>
<dbReference type="Pfam" id="PF13472">
    <property type="entry name" value="Lipase_GDSL_2"/>
    <property type="match status" value="1"/>
</dbReference>
<dbReference type="InterPro" id="IPR051532">
    <property type="entry name" value="Ester_Hydrolysis_Enzymes"/>
</dbReference>
<dbReference type="CDD" id="cd01836">
    <property type="entry name" value="FeeA_FeeB_like"/>
    <property type="match status" value="1"/>
</dbReference>
<dbReference type="InterPro" id="IPR036514">
    <property type="entry name" value="SGNH_hydro_sf"/>
</dbReference>
<dbReference type="PANTHER" id="PTHR30383:SF5">
    <property type="entry name" value="SGNH HYDROLASE-TYPE ESTERASE DOMAIN-CONTAINING PROTEIN"/>
    <property type="match status" value="1"/>
</dbReference>
<evidence type="ECO:0000259" key="1">
    <source>
        <dbReference type="Pfam" id="PF13472"/>
    </source>
</evidence>
<evidence type="ECO:0000313" key="2">
    <source>
        <dbReference type="EMBL" id="MFD0798168.1"/>
    </source>
</evidence>
<protein>
    <submittedName>
        <fullName evidence="2">SGNH/GDSL hydrolase family protein</fullName>
    </submittedName>
</protein>
<evidence type="ECO:0000313" key="3">
    <source>
        <dbReference type="Proteomes" id="UP001597012"/>
    </source>
</evidence>
<sequence>MNLKYSLGVLISVPLLPILYVQGKKIKSTVPKLPEAKGNQGSYSVSSERTLSIITIGESTIAGVGVQTHEEGFTGTLAKELATALKSNINWKVHAKSGYTAKRLNDHIIPDITENPVDLIVIGIGGNDAFELSTPKKWSEDVRELIKNLRLKFENVPILFINMPPIKEFPAFTSLIRFTIGNLVDILGKELVKIVADFENVYCYARVVRSNYFIERYKLNITPADFFSDGVHPSKITYQIWAKDVATYIMESKEIKNHLIHDKN</sequence>
<comment type="caution">
    <text evidence="2">The sequence shown here is derived from an EMBL/GenBank/DDBJ whole genome shotgun (WGS) entry which is preliminary data.</text>
</comment>
<proteinExistence type="predicted"/>
<dbReference type="InterPro" id="IPR013830">
    <property type="entry name" value="SGNH_hydro"/>
</dbReference>
<gene>
    <name evidence="2" type="ORF">ACFQZJ_11910</name>
</gene>
<name>A0ABW3B4C0_9FLAO</name>
<reference evidence="3" key="1">
    <citation type="journal article" date="2019" name="Int. J. Syst. Evol. Microbiol.">
        <title>The Global Catalogue of Microorganisms (GCM) 10K type strain sequencing project: providing services to taxonomists for standard genome sequencing and annotation.</title>
        <authorList>
            <consortium name="The Broad Institute Genomics Platform"/>
            <consortium name="The Broad Institute Genome Sequencing Center for Infectious Disease"/>
            <person name="Wu L."/>
            <person name="Ma J."/>
        </authorList>
    </citation>
    <scope>NUCLEOTIDE SEQUENCE [LARGE SCALE GENOMIC DNA]</scope>
    <source>
        <strain evidence="3">CCUG 61948</strain>
    </source>
</reference>
<organism evidence="2 3">
    <name type="scientific">Maribacter chungangensis</name>
    <dbReference type="NCBI Taxonomy" id="1069117"/>
    <lineage>
        <taxon>Bacteria</taxon>
        <taxon>Pseudomonadati</taxon>
        <taxon>Bacteroidota</taxon>
        <taxon>Flavobacteriia</taxon>
        <taxon>Flavobacteriales</taxon>
        <taxon>Flavobacteriaceae</taxon>
        <taxon>Maribacter</taxon>
    </lineage>
</organism>
<dbReference type="RefSeq" id="WP_379934801.1">
    <property type="nucleotide sequence ID" value="NZ_JBHTHY010000007.1"/>
</dbReference>
<feature type="domain" description="SGNH hydrolase-type esterase" evidence="1">
    <location>
        <begin position="56"/>
        <end position="239"/>
    </location>
</feature>
<dbReference type="EMBL" id="JBHTHY010000007">
    <property type="protein sequence ID" value="MFD0798168.1"/>
    <property type="molecule type" value="Genomic_DNA"/>
</dbReference>
<dbReference type="SUPFAM" id="SSF52266">
    <property type="entry name" value="SGNH hydrolase"/>
    <property type="match status" value="1"/>
</dbReference>
<dbReference type="Proteomes" id="UP001597012">
    <property type="component" value="Unassembled WGS sequence"/>
</dbReference>
<dbReference type="PANTHER" id="PTHR30383">
    <property type="entry name" value="THIOESTERASE 1/PROTEASE 1/LYSOPHOSPHOLIPASE L1"/>
    <property type="match status" value="1"/>
</dbReference>
<keyword evidence="2" id="KW-0378">Hydrolase</keyword>